<dbReference type="InterPro" id="IPR012340">
    <property type="entry name" value="NA-bd_OB-fold"/>
</dbReference>
<dbReference type="GO" id="GO:0043022">
    <property type="term" value="F:ribosome binding"/>
    <property type="evidence" value="ECO:0007669"/>
    <property type="project" value="InterPro"/>
</dbReference>
<dbReference type="GO" id="GO:0003746">
    <property type="term" value="F:translation elongation factor activity"/>
    <property type="evidence" value="ECO:0007669"/>
    <property type="project" value="InterPro"/>
</dbReference>
<dbReference type="InterPro" id="IPR014722">
    <property type="entry name" value="Rib_uL2_dom2"/>
</dbReference>
<dbReference type="InterPro" id="IPR048670">
    <property type="entry name" value="IF5A-like_N"/>
</dbReference>
<comment type="caution">
    <text evidence="2">The sequence shown here is derived from an EMBL/GenBank/DDBJ whole genome shotgun (WGS) entry which is preliminary data.</text>
</comment>
<organism evidence="2 3">
    <name type="scientific">Brassica cretica</name>
    <name type="common">Mustard</name>
    <dbReference type="NCBI Taxonomy" id="69181"/>
    <lineage>
        <taxon>Eukaryota</taxon>
        <taxon>Viridiplantae</taxon>
        <taxon>Streptophyta</taxon>
        <taxon>Embryophyta</taxon>
        <taxon>Tracheophyta</taxon>
        <taxon>Spermatophyta</taxon>
        <taxon>Magnoliopsida</taxon>
        <taxon>eudicotyledons</taxon>
        <taxon>Gunneridae</taxon>
        <taxon>Pentapetalae</taxon>
        <taxon>rosids</taxon>
        <taxon>malvids</taxon>
        <taxon>Brassicales</taxon>
        <taxon>Brassicaceae</taxon>
        <taxon>Brassiceae</taxon>
        <taxon>Brassica</taxon>
    </lineage>
</organism>
<dbReference type="Pfam" id="PF21485">
    <property type="entry name" value="IF5A-like_N"/>
    <property type="match status" value="1"/>
</dbReference>
<dbReference type="Pfam" id="PF01287">
    <property type="entry name" value="eIF-5a"/>
    <property type="match status" value="1"/>
</dbReference>
<feature type="domain" description="Translation initiation factor 5A C-terminal" evidence="1">
    <location>
        <begin position="60"/>
        <end position="131"/>
    </location>
</feature>
<dbReference type="Gene3D" id="2.40.50.140">
    <property type="entry name" value="Nucleic acid-binding proteins"/>
    <property type="match status" value="1"/>
</dbReference>
<dbReference type="AlphaFoldDB" id="A0A8S9RD51"/>
<dbReference type="InterPro" id="IPR001884">
    <property type="entry name" value="IF5A-like"/>
</dbReference>
<evidence type="ECO:0000313" key="2">
    <source>
        <dbReference type="EMBL" id="KAF3570686.1"/>
    </source>
</evidence>
<dbReference type="InterPro" id="IPR008991">
    <property type="entry name" value="Translation_prot_SH3-like_sf"/>
</dbReference>
<dbReference type="EMBL" id="QGKX02000095">
    <property type="protein sequence ID" value="KAF3570686.1"/>
    <property type="molecule type" value="Genomic_DNA"/>
</dbReference>
<dbReference type="SMART" id="SM01376">
    <property type="entry name" value="eIF-5a"/>
    <property type="match status" value="1"/>
</dbReference>
<gene>
    <name evidence="2" type="ORF">F2Q69_00060856</name>
</gene>
<evidence type="ECO:0000313" key="3">
    <source>
        <dbReference type="Proteomes" id="UP000712600"/>
    </source>
</evidence>
<dbReference type="GO" id="GO:0045901">
    <property type="term" value="P:positive regulation of translational elongation"/>
    <property type="evidence" value="ECO:0007669"/>
    <property type="project" value="InterPro"/>
</dbReference>
<protein>
    <recommendedName>
        <fullName evidence="1">Translation initiation factor 5A C-terminal domain-containing protein</fullName>
    </recommendedName>
</protein>
<proteinExistence type="predicted"/>
<name>A0A8S9RD51_BRACR</name>
<dbReference type="SUPFAM" id="SSF50104">
    <property type="entry name" value="Translation proteins SH3-like domain"/>
    <property type="match status" value="1"/>
</dbReference>
<dbReference type="Proteomes" id="UP000712600">
    <property type="component" value="Unassembled WGS sequence"/>
</dbReference>
<dbReference type="InterPro" id="IPR020189">
    <property type="entry name" value="IF5A_C"/>
</dbReference>
<dbReference type="Gene3D" id="2.30.30.30">
    <property type="match status" value="1"/>
</dbReference>
<reference evidence="2" key="1">
    <citation type="submission" date="2019-12" db="EMBL/GenBank/DDBJ databases">
        <title>Genome sequencing and annotation of Brassica cretica.</title>
        <authorList>
            <person name="Studholme D.J."/>
            <person name="Sarris P."/>
        </authorList>
    </citation>
    <scope>NUCLEOTIDE SEQUENCE</scope>
    <source>
        <strain evidence="2">PFS-109/04</strain>
        <tissue evidence="2">Leaf</tissue>
    </source>
</reference>
<evidence type="ECO:0000259" key="1">
    <source>
        <dbReference type="SMART" id="SM01376"/>
    </source>
</evidence>
<dbReference type="PANTHER" id="PTHR11673">
    <property type="entry name" value="TRANSLATION INITIATION FACTOR 5A FAMILY MEMBER"/>
    <property type="match status" value="1"/>
</dbReference>
<dbReference type="GO" id="GO:0045905">
    <property type="term" value="P:positive regulation of translational termination"/>
    <property type="evidence" value="ECO:0007669"/>
    <property type="project" value="InterPro"/>
</dbReference>
<sequence>MLIDCLDQLEGPVVSRYSVVEVSTTDEDGNAKCHFVGIDIFNGDKLEETVPSSDNCDVPHVNSTEYRLFDISEDGHVRMSSCLSRTGVTKDLEIPTDDPLFQKIKSGVDEGNQLAVTVMSAMGEEKIFAFTETRKQIRAFARTIK</sequence>
<dbReference type="SUPFAM" id="SSF50249">
    <property type="entry name" value="Nucleic acid-binding proteins"/>
    <property type="match status" value="1"/>
</dbReference>
<dbReference type="GO" id="GO:0003723">
    <property type="term" value="F:RNA binding"/>
    <property type="evidence" value="ECO:0007669"/>
    <property type="project" value="InterPro"/>
</dbReference>
<accession>A0A8S9RD51</accession>